<feature type="region of interest" description="Disordered" evidence="1">
    <location>
        <begin position="169"/>
        <end position="202"/>
    </location>
</feature>
<organism evidence="2 3">
    <name type="scientific">Mameliella alba</name>
    <dbReference type="NCBI Taxonomy" id="561184"/>
    <lineage>
        <taxon>Bacteria</taxon>
        <taxon>Pseudomonadati</taxon>
        <taxon>Pseudomonadota</taxon>
        <taxon>Alphaproteobacteria</taxon>
        <taxon>Rhodobacterales</taxon>
        <taxon>Roseobacteraceae</taxon>
        <taxon>Mameliella</taxon>
    </lineage>
</organism>
<protein>
    <submittedName>
        <fullName evidence="2">Uncharacterized protein</fullName>
    </submittedName>
</protein>
<sequence>MAQARQLGPCFAQKAQLGWRRIEDCRLCRLHALRLLARPLTSEGMQVGAKMRPFDHGIERKGMGRDAQDGVAILAAKAQVVAVDLETGNPGGMAAPDGLRRSGRSARAAVEIPRAFFGKETDPAWSDRKRAPAADGCAQDNKILRPGPVRILALSNLLPMHIQTGLRWPAKQRSAHGSGPGRSTTVAYFRHGTSSSRSWSGI</sequence>
<comment type="caution">
    <text evidence="2">The sequence shown here is derived from an EMBL/GenBank/DDBJ whole genome shotgun (WGS) entry which is preliminary data.</text>
</comment>
<dbReference type="AlphaFoldDB" id="A0A0B3S0J3"/>
<evidence type="ECO:0000313" key="3">
    <source>
        <dbReference type="Proteomes" id="UP000030960"/>
    </source>
</evidence>
<proteinExistence type="predicted"/>
<dbReference type="Proteomes" id="UP000030960">
    <property type="component" value="Unassembled WGS sequence"/>
</dbReference>
<accession>A0A0B3S0J3</accession>
<evidence type="ECO:0000313" key="2">
    <source>
        <dbReference type="EMBL" id="KHQ50086.1"/>
    </source>
</evidence>
<reference evidence="2 3" key="1">
    <citation type="submission" date="2014-10" db="EMBL/GenBank/DDBJ databases">
        <title>Genome sequence of Ponticoccus sp. strain UMTAT08 isolated from clonal culture of toxic dinoflagellate Alexandrium tamiyavanichii.</title>
        <authorList>
            <person name="Gan H.Y."/>
            <person name="Muhd D.-D."/>
            <person name="Mohd Noor M.E."/>
            <person name="Yeong Y.S."/>
            <person name="Usup G."/>
        </authorList>
    </citation>
    <scope>NUCLEOTIDE SEQUENCE [LARGE SCALE GENOMIC DNA]</scope>
    <source>
        <strain evidence="2 3">UMTAT08</strain>
    </source>
</reference>
<keyword evidence="3" id="KW-1185">Reference proteome</keyword>
<name>A0A0B3S0J3_9RHOB</name>
<gene>
    <name evidence="2" type="ORF">OA50_05317</name>
</gene>
<evidence type="ECO:0000256" key="1">
    <source>
        <dbReference type="SAM" id="MobiDB-lite"/>
    </source>
</evidence>
<feature type="compositionally biased region" description="Polar residues" evidence="1">
    <location>
        <begin position="181"/>
        <end position="202"/>
    </location>
</feature>
<dbReference type="EMBL" id="JSUQ01000031">
    <property type="protein sequence ID" value="KHQ50086.1"/>
    <property type="molecule type" value="Genomic_DNA"/>
</dbReference>